<keyword evidence="4" id="KW-1133">Transmembrane helix</keyword>
<dbReference type="GO" id="GO:0042010">
    <property type="term" value="F:interleukin-15 receptor activity"/>
    <property type="evidence" value="ECO:0007669"/>
    <property type="project" value="InterPro"/>
</dbReference>
<dbReference type="PANTHER" id="PTHR15060">
    <property type="entry name" value="INTERLEUKIN-15 RECEPTOR SUBUNIT ALPHA"/>
    <property type="match status" value="1"/>
</dbReference>
<evidence type="ECO:0000259" key="6">
    <source>
        <dbReference type="PROSITE" id="PS50923"/>
    </source>
</evidence>
<comment type="caution">
    <text evidence="7">The sequence shown here is derived from an EMBL/GenBank/DDBJ whole genome shotgun (WGS) entry which is preliminary data.</text>
</comment>
<evidence type="ECO:0000256" key="5">
    <source>
        <dbReference type="SAM" id="SignalP"/>
    </source>
</evidence>
<feature type="chain" id="PRO_5035858638" description="Sushi domain-containing protein" evidence="5">
    <location>
        <begin position="22"/>
        <end position="216"/>
    </location>
</feature>
<dbReference type="Proteomes" id="UP000606274">
    <property type="component" value="Unassembled WGS sequence"/>
</dbReference>
<comment type="caution">
    <text evidence="2">Lacks conserved residue(s) required for the propagation of feature annotation.</text>
</comment>
<organism evidence="7 8">
    <name type="scientific">Silurus meridionalis</name>
    <name type="common">Southern catfish</name>
    <name type="synonym">Silurus soldatovi meridionalis</name>
    <dbReference type="NCBI Taxonomy" id="175797"/>
    <lineage>
        <taxon>Eukaryota</taxon>
        <taxon>Metazoa</taxon>
        <taxon>Chordata</taxon>
        <taxon>Craniata</taxon>
        <taxon>Vertebrata</taxon>
        <taxon>Euteleostomi</taxon>
        <taxon>Actinopterygii</taxon>
        <taxon>Neopterygii</taxon>
        <taxon>Teleostei</taxon>
        <taxon>Ostariophysi</taxon>
        <taxon>Siluriformes</taxon>
        <taxon>Siluridae</taxon>
        <taxon>Silurus</taxon>
    </lineage>
</organism>
<evidence type="ECO:0000256" key="3">
    <source>
        <dbReference type="SAM" id="MobiDB-lite"/>
    </source>
</evidence>
<evidence type="ECO:0000313" key="7">
    <source>
        <dbReference type="EMBL" id="KAF7694091.1"/>
    </source>
</evidence>
<dbReference type="Gene3D" id="2.20.28.230">
    <property type="match status" value="1"/>
</dbReference>
<feature type="region of interest" description="Disordered" evidence="3">
    <location>
        <begin position="84"/>
        <end position="115"/>
    </location>
</feature>
<keyword evidence="5" id="KW-0732">Signal</keyword>
<dbReference type="PANTHER" id="PTHR15060:SF0">
    <property type="entry name" value="INTERLEUKIN-15 RECEPTOR SUBUNIT ALPHA"/>
    <property type="match status" value="1"/>
</dbReference>
<sequence>MRASTLTFIFIISEYSIITGGDGNCGNPPDIDNTEKAKNTPNTNFRMMCKPGYMRKAGTSNLFKCKINTWVNNPPLECIQPPYKSSQNPTPHSTFTPSWSSHGTQAMNSTPTVSGVSVVPDQQTGETTKGITAGIGIIITVVVFAAVVGFLLWRRRSTPPETSDQFVTIARHNPGSVTPLMRIQTINSCSPDFTEPPASPLIDSAEIKYTNISLSA</sequence>
<dbReference type="EMBL" id="JABFDY010000018">
    <property type="protein sequence ID" value="KAF7694091.1"/>
    <property type="molecule type" value="Genomic_DNA"/>
</dbReference>
<proteinExistence type="predicted"/>
<keyword evidence="4" id="KW-0812">Transmembrane</keyword>
<feature type="compositionally biased region" description="Polar residues" evidence="3">
    <location>
        <begin position="84"/>
        <end position="108"/>
    </location>
</feature>
<gene>
    <name evidence="7" type="ORF">HF521_007844</name>
</gene>
<keyword evidence="2" id="KW-0768">Sushi</keyword>
<dbReference type="InterPro" id="IPR000436">
    <property type="entry name" value="Sushi_SCR_CCP_dom"/>
</dbReference>
<feature type="transmembrane region" description="Helical" evidence="4">
    <location>
        <begin position="131"/>
        <end position="153"/>
    </location>
</feature>
<evidence type="ECO:0000256" key="2">
    <source>
        <dbReference type="PROSITE-ProRule" id="PRU00302"/>
    </source>
</evidence>
<evidence type="ECO:0000256" key="1">
    <source>
        <dbReference type="ARBA" id="ARBA00023157"/>
    </source>
</evidence>
<keyword evidence="1" id="KW-1015">Disulfide bond</keyword>
<evidence type="ECO:0000256" key="4">
    <source>
        <dbReference type="SAM" id="Phobius"/>
    </source>
</evidence>
<keyword evidence="8" id="KW-1185">Reference proteome</keyword>
<accession>A0A8T0AQ35</accession>
<evidence type="ECO:0000313" key="8">
    <source>
        <dbReference type="Proteomes" id="UP000606274"/>
    </source>
</evidence>
<dbReference type="InterPro" id="IPR042372">
    <property type="entry name" value="IL15RA"/>
</dbReference>
<feature type="signal peptide" evidence="5">
    <location>
        <begin position="1"/>
        <end position="21"/>
    </location>
</feature>
<keyword evidence="4" id="KW-0472">Membrane</keyword>
<name>A0A8T0AQ35_SILME</name>
<dbReference type="AlphaFoldDB" id="A0A8T0AQ35"/>
<reference evidence="7" key="1">
    <citation type="submission" date="2020-08" db="EMBL/GenBank/DDBJ databases">
        <title>Chromosome-level assembly of Southern catfish (Silurus meridionalis) provides insights into visual adaptation to the nocturnal and benthic lifestyles.</title>
        <authorList>
            <person name="Zhang Y."/>
            <person name="Wang D."/>
            <person name="Peng Z."/>
        </authorList>
    </citation>
    <scope>NUCLEOTIDE SEQUENCE</scope>
    <source>
        <strain evidence="7">SWU-2019-XX</strain>
        <tissue evidence="7">Muscle</tissue>
    </source>
</reference>
<dbReference type="PROSITE" id="PS50923">
    <property type="entry name" value="SUSHI"/>
    <property type="match status" value="1"/>
</dbReference>
<feature type="domain" description="Sushi" evidence="6">
    <location>
        <begin position="23"/>
        <end position="80"/>
    </location>
</feature>
<protein>
    <recommendedName>
        <fullName evidence="6">Sushi domain-containing protein</fullName>
    </recommendedName>
</protein>